<keyword evidence="6 8" id="KW-0472">Membrane</keyword>
<evidence type="ECO:0000256" key="4">
    <source>
        <dbReference type="ARBA" id="ARBA00022692"/>
    </source>
</evidence>
<dbReference type="CDD" id="cd16429">
    <property type="entry name" value="VirB10"/>
    <property type="match status" value="1"/>
</dbReference>
<reference evidence="9 10" key="1">
    <citation type="submission" date="2017-11" db="EMBL/GenBank/DDBJ databases">
        <authorList>
            <person name="Seth-Smith MB H."/>
        </authorList>
    </citation>
    <scope>NUCLEOTIDE SEQUENCE [LARGE SCALE GENOMIC DNA]</scope>
    <source>
        <strain evidence="9">E</strain>
        <plasmid evidence="10">iv</plasmid>
    </source>
</reference>
<feature type="compositionally biased region" description="Polar residues" evidence="7">
    <location>
        <begin position="18"/>
        <end position="29"/>
    </location>
</feature>
<dbReference type="GO" id="GO:0005886">
    <property type="term" value="C:plasma membrane"/>
    <property type="evidence" value="ECO:0007669"/>
    <property type="project" value="UniProtKB-SubCell"/>
</dbReference>
<dbReference type="AlphaFoldDB" id="A0AAJ5NFB3"/>
<keyword evidence="4 8" id="KW-0812">Transmembrane</keyword>
<accession>A0AAJ5NFB3</accession>
<evidence type="ECO:0000256" key="8">
    <source>
        <dbReference type="SAM" id="Phobius"/>
    </source>
</evidence>
<keyword evidence="10" id="KW-1185">Reference proteome</keyword>
<dbReference type="Proteomes" id="UP000268684">
    <property type="component" value="Plasmid IV"/>
</dbReference>
<feature type="compositionally biased region" description="Low complexity" evidence="7">
    <location>
        <begin position="134"/>
        <end position="177"/>
    </location>
</feature>
<dbReference type="EMBL" id="LR025745">
    <property type="protein sequence ID" value="VBB17460.1"/>
    <property type="molecule type" value="Genomic_DNA"/>
</dbReference>
<keyword evidence="3" id="KW-1003">Cell membrane</keyword>
<keyword evidence="5 8" id="KW-1133">Transmembrane helix</keyword>
<evidence type="ECO:0000256" key="7">
    <source>
        <dbReference type="SAM" id="MobiDB-lite"/>
    </source>
</evidence>
<geneLocation type="plasmid" evidence="10">
    <name>iv</name>
</geneLocation>
<evidence type="ECO:0000256" key="1">
    <source>
        <dbReference type="ARBA" id="ARBA00004162"/>
    </source>
</evidence>
<evidence type="ECO:0000256" key="6">
    <source>
        <dbReference type="ARBA" id="ARBA00023136"/>
    </source>
</evidence>
<organism evidence="9 10">
    <name type="scientific">Burkholderia stabilis</name>
    <dbReference type="NCBI Taxonomy" id="95485"/>
    <lineage>
        <taxon>Bacteria</taxon>
        <taxon>Pseudomonadati</taxon>
        <taxon>Pseudomonadota</taxon>
        <taxon>Betaproteobacteria</taxon>
        <taxon>Burkholderiales</taxon>
        <taxon>Burkholderiaceae</taxon>
        <taxon>Burkholderia</taxon>
        <taxon>Burkholderia cepacia complex</taxon>
    </lineage>
</organism>
<dbReference type="RefSeq" id="WP_224755970.1">
    <property type="nucleotide sequence ID" value="NZ_LR025745.1"/>
</dbReference>
<dbReference type="NCBIfam" id="NF038091">
    <property type="entry name" value="T4SS_VirB10"/>
    <property type="match status" value="1"/>
</dbReference>
<dbReference type="GeneID" id="39468050"/>
<evidence type="ECO:0000256" key="5">
    <source>
        <dbReference type="ARBA" id="ARBA00022989"/>
    </source>
</evidence>
<evidence type="ECO:0000256" key="2">
    <source>
        <dbReference type="ARBA" id="ARBA00010265"/>
    </source>
</evidence>
<comment type="similarity">
    <text evidence="2">Belongs to the TrbI/VirB10 family.</text>
</comment>
<feature type="region of interest" description="Disordered" evidence="7">
    <location>
        <begin position="134"/>
        <end position="181"/>
    </location>
</feature>
<evidence type="ECO:0000313" key="9">
    <source>
        <dbReference type="EMBL" id="VBB17460.1"/>
    </source>
</evidence>
<gene>
    <name evidence="9" type="ORF">BSTAB16_7679</name>
</gene>
<dbReference type="Pfam" id="PF03743">
    <property type="entry name" value="TrbI"/>
    <property type="match status" value="1"/>
</dbReference>
<name>A0AAJ5NFB3_9BURK</name>
<keyword evidence="9" id="KW-0614">Plasmid</keyword>
<protein>
    <submittedName>
        <fullName evidence="9">Plasmid conjugation protein TrbI</fullName>
    </submittedName>
</protein>
<feature type="region of interest" description="Disordered" evidence="7">
    <location>
        <begin position="1"/>
        <end position="56"/>
    </location>
</feature>
<evidence type="ECO:0000256" key="3">
    <source>
        <dbReference type="ARBA" id="ARBA00022475"/>
    </source>
</evidence>
<sequence length="432" mass="44627">MVDAHEDSGMDPDVNAMSDVSTSSAPETASTRKRPEPEVVPPAGMDPRGIPGLARGKRNTSVRGVGIIFVIVVIVIVIAVSVAIFAKRFGDAYLEHKRSKRDAPVQTVVADPDFQGNKNHVEAAQAASAAEAASAAAAALPEPSGARGTQNAGNGATATTGTTTATTSTGGPVAASAPGDPRLSGDVLVKFGKSDDGLAALTQASAAASAANAPVRQYARDGLDDSLAPSRLAPVKASFLPNLSLLLKRGSMIPCGQFTEIVSTHPGIATCHVSEDVYSADGKTLLLERGSEATGEQRKAMLEGQGSIFVVWTRIDTPSGVTVDLDSPATNALGATGIDADVDTHFWLRFRGALMLSVIGDVGQALSNLAQSGNGNRIQFSNTTSQSQQLAADTLKNTINIPPTATSRHGSTVNIFVARDVDFGSVYELVKR</sequence>
<dbReference type="InterPro" id="IPR047695">
    <property type="entry name" value="T4SS_VirB10/PtlG"/>
</dbReference>
<feature type="transmembrane region" description="Helical" evidence="8">
    <location>
        <begin position="65"/>
        <end position="86"/>
    </location>
</feature>
<dbReference type="Gene3D" id="2.40.128.260">
    <property type="entry name" value="Type IV secretion system, VirB10/TraB/TrbI"/>
    <property type="match status" value="2"/>
</dbReference>
<proteinExistence type="inferred from homology"/>
<comment type="subcellular location">
    <subcellularLocation>
        <location evidence="1">Cell membrane</location>
        <topology evidence="1">Single-pass membrane protein</topology>
    </subcellularLocation>
</comment>
<evidence type="ECO:0000313" key="10">
    <source>
        <dbReference type="Proteomes" id="UP000268684"/>
    </source>
</evidence>
<dbReference type="InterPro" id="IPR005498">
    <property type="entry name" value="T4SS_VirB10/TraB/TrbI"/>
</dbReference>
<dbReference type="InterPro" id="IPR042217">
    <property type="entry name" value="T4SS_VirB10/TrbI"/>
</dbReference>